<dbReference type="Gene3D" id="3.30.1150.10">
    <property type="match status" value="1"/>
</dbReference>
<reference evidence="12 13" key="1">
    <citation type="submission" date="2016-11" db="EMBL/GenBank/DDBJ databases">
        <authorList>
            <person name="Jaros S."/>
            <person name="Januszkiewicz K."/>
            <person name="Wedrychowicz H."/>
        </authorList>
    </citation>
    <scope>NUCLEOTIDE SEQUENCE [LARGE SCALE GENOMIC DNA]</scope>
    <source>
        <strain evidence="12 13">DSM 21986</strain>
    </source>
</reference>
<evidence type="ECO:0000313" key="12">
    <source>
        <dbReference type="EMBL" id="SHF62779.1"/>
    </source>
</evidence>
<dbReference type="AlphaFoldDB" id="A0A1M5D6V8"/>
<dbReference type="InterPro" id="IPR006260">
    <property type="entry name" value="TonB/TolA_C"/>
</dbReference>
<dbReference type="Pfam" id="PF13715">
    <property type="entry name" value="CarbopepD_reg_2"/>
    <property type="match status" value="1"/>
</dbReference>
<evidence type="ECO:0000256" key="2">
    <source>
        <dbReference type="ARBA" id="ARBA00006555"/>
    </source>
</evidence>
<name>A0A1M5D6V8_9BACT</name>
<keyword evidence="5" id="KW-0997">Cell inner membrane</keyword>
<feature type="transmembrane region" description="Helical" evidence="10">
    <location>
        <begin position="50"/>
        <end position="69"/>
    </location>
</feature>
<comment type="similarity">
    <text evidence="2">Belongs to the TonB family.</text>
</comment>
<evidence type="ECO:0000313" key="13">
    <source>
        <dbReference type="Proteomes" id="UP000184041"/>
    </source>
</evidence>
<dbReference type="InterPro" id="IPR037066">
    <property type="entry name" value="Plug_dom_sf"/>
</dbReference>
<evidence type="ECO:0000256" key="8">
    <source>
        <dbReference type="ARBA" id="ARBA00022989"/>
    </source>
</evidence>
<dbReference type="CDD" id="cd07341">
    <property type="entry name" value="M56_BlaR1_MecR1_like"/>
    <property type="match status" value="1"/>
</dbReference>
<dbReference type="NCBIfam" id="TIGR01352">
    <property type="entry name" value="tonB_Cterm"/>
    <property type="match status" value="1"/>
</dbReference>
<dbReference type="Gene3D" id="2.170.130.10">
    <property type="entry name" value="TonB-dependent receptor, plug domain"/>
    <property type="match status" value="1"/>
</dbReference>
<dbReference type="SUPFAM" id="SSF74653">
    <property type="entry name" value="TolA/TonB C-terminal domain"/>
    <property type="match status" value="1"/>
</dbReference>
<dbReference type="GO" id="GO:0015031">
    <property type="term" value="P:protein transport"/>
    <property type="evidence" value="ECO:0007669"/>
    <property type="project" value="UniProtKB-KW"/>
</dbReference>
<feature type="transmembrane region" description="Helical" evidence="10">
    <location>
        <begin position="17"/>
        <end position="38"/>
    </location>
</feature>
<protein>
    <submittedName>
        <fullName evidence="12">TonB family C-terminal domain-containing protein</fullName>
    </submittedName>
</protein>
<dbReference type="PANTHER" id="PTHR33446:SF2">
    <property type="entry name" value="PROTEIN TONB"/>
    <property type="match status" value="1"/>
</dbReference>
<keyword evidence="7" id="KW-0653">Protein transport</keyword>
<evidence type="ECO:0000259" key="11">
    <source>
        <dbReference type="PROSITE" id="PS52015"/>
    </source>
</evidence>
<proteinExistence type="inferred from homology"/>
<feature type="transmembrane region" description="Helical" evidence="10">
    <location>
        <begin position="112"/>
        <end position="131"/>
    </location>
</feature>
<dbReference type="STRING" id="1194090.SAMN05443144_11117"/>
<dbReference type="RefSeq" id="WP_073063920.1">
    <property type="nucleotide sequence ID" value="NZ_FQUS01000011.1"/>
</dbReference>
<dbReference type="Pfam" id="PF05569">
    <property type="entry name" value="Peptidase_M56"/>
    <property type="match status" value="1"/>
</dbReference>
<organism evidence="12 13">
    <name type="scientific">Fodinibius roseus</name>
    <dbReference type="NCBI Taxonomy" id="1194090"/>
    <lineage>
        <taxon>Bacteria</taxon>
        <taxon>Pseudomonadati</taxon>
        <taxon>Balneolota</taxon>
        <taxon>Balneolia</taxon>
        <taxon>Balneolales</taxon>
        <taxon>Balneolaceae</taxon>
        <taxon>Fodinibius</taxon>
    </lineage>
</organism>
<evidence type="ECO:0000256" key="9">
    <source>
        <dbReference type="ARBA" id="ARBA00023136"/>
    </source>
</evidence>
<accession>A0A1M5D6V8</accession>
<evidence type="ECO:0000256" key="4">
    <source>
        <dbReference type="ARBA" id="ARBA00022475"/>
    </source>
</evidence>
<dbReference type="GO" id="GO:0098797">
    <property type="term" value="C:plasma membrane protein complex"/>
    <property type="evidence" value="ECO:0007669"/>
    <property type="project" value="TreeGrafter"/>
</dbReference>
<evidence type="ECO:0000256" key="1">
    <source>
        <dbReference type="ARBA" id="ARBA00004383"/>
    </source>
</evidence>
<evidence type="ECO:0000256" key="7">
    <source>
        <dbReference type="ARBA" id="ARBA00022927"/>
    </source>
</evidence>
<keyword evidence="9 10" id="KW-0472">Membrane</keyword>
<dbReference type="InterPro" id="IPR008969">
    <property type="entry name" value="CarboxyPept-like_regulatory"/>
</dbReference>
<dbReference type="OrthoDB" id="1522859at2"/>
<dbReference type="Gene3D" id="2.60.40.1120">
    <property type="entry name" value="Carboxypeptidase-like, regulatory domain"/>
    <property type="match status" value="1"/>
</dbReference>
<dbReference type="GO" id="GO:0031992">
    <property type="term" value="F:energy transducer activity"/>
    <property type="evidence" value="ECO:0007669"/>
    <property type="project" value="TreeGrafter"/>
</dbReference>
<gene>
    <name evidence="12" type="ORF">SAMN05443144_11117</name>
</gene>
<dbReference type="InterPro" id="IPR051045">
    <property type="entry name" value="TonB-dependent_transducer"/>
</dbReference>
<dbReference type="PANTHER" id="PTHR33446">
    <property type="entry name" value="PROTEIN TONB-RELATED"/>
    <property type="match status" value="1"/>
</dbReference>
<dbReference type="SUPFAM" id="SSF49464">
    <property type="entry name" value="Carboxypeptidase regulatory domain-like"/>
    <property type="match status" value="1"/>
</dbReference>
<keyword evidence="4" id="KW-1003">Cell membrane</keyword>
<sequence>MIELIDLLQATGDATLAYLWFPIIVWTLIALPVTLFLLRTERIPPVYQYHSRMALLAALPLGMAGSYLVEVAGEALSSSQTAAAKFIVVQNPITVTAATSENTFWNSLSDPLLWIGLTTVVLAAGAVYYLGRILFNSIQLKKLGSELAFETLHQVEAVDIGKNEFPNLNPLVAFSQQANIPFTYGWKNTKIVIPAELKESPDKMAMAIRHELMHIRHKDFLLNGILLVLKAFFWFHPLVHHLYNSSQEFREITCDGEVLSDERISKKRYAALLHELAKREYQNSTLAKSMAVNPSSLKKRIRIMTTQNISPSTFRSSFLLTLVTAGLLVVTISCSDLNDADGITNTEFQQAQEQMEAQAKSDQQPLYIINGERITETDPPDALSRIKGEYIKSIDVLKGEKATNEYGEAGQNGVIEIQLLDDISKETVFSDLKEAPGATSGNQQDESNKEFFVAVEQMPELIGGLESVQRNINYPERAKRAGIEGRVIVQFIVNKQGEVEKPQIIRGIGGGADKEALRVVRQARFKPGKQRGQPVPVQYSLPIIFKLPSAAPGEESAVNVESPTMEEADMNIKKLRITDNGTLSGTVIATRGDAPLAGANVVIEGTSKGSSTNRNGEFLLRNLEKGTHNLVISYVGYEPAMTEVNIE</sequence>
<dbReference type="Proteomes" id="UP000184041">
    <property type="component" value="Unassembled WGS sequence"/>
</dbReference>
<feature type="domain" description="TonB C-terminal" evidence="11">
    <location>
        <begin position="459"/>
        <end position="554"/>
    </location>
</feature>
<dbReference type="InterPro" id="IPR008756">
    <property type="entry name" value="Peptidase_M56"/>
</dbReference>
<dbReference type="Pfam" id="PF03544">
    <property type="entry name" value="TonB_C"/>
    <property type="match status" value="1"/>
</dbReference>
<evidence type="ECO:0000256" key="10">
    <source>
        <dbReference type="SAM" id="Phobius"/>
    </source>
</evidence>
<keyword evidence="8 10" id="KW-1133">Transmembrane helix</keyword>
<dbReference type="PROSITE" id="PS52015">
    <property type="entry name" value="TONB_CTD"/>
    <property type="match status" value="1"/>
</dbReference>
<dbReference type="EMBL" id="FQUS01000011">
    <property type="protein sequence ID" value="SHF62779.1"/>
    <property type="molecule type" value="Genomic_DNA"/>
</dbReference>
<feature type="transmembrane region" description="Helical" evidence="10">
    <location>
        <begin position="220"/>
        <end position="239"/>
    </location>
</feature>
<evidence type="ECO:0000256" key="6">
    <source>
        <dbReference type="ARBA" id="ARBA00022692"/>
    </source>
</evidence>
<keyword evidence="13" id="KW-1185">Reference proteome</keyword>
<evidence type="ECO:0000256" key="5">
    <source>
        <dbReference type="ARBA" id="ARBA00022519"/>
    </source>
</evidence>
<dbReference type="InterPro" id="IPR037682">
    <property type="entry name" value="TonB_C"/>
</dbReference>
<comment type="subcellular location">
    <subcellularLocation>
        <location evidence="1">Cell inner membrane</location>
        <topology evidence="1">Single-pass membrane protein</topology>
        <orientation evidence="1">Periplasmic side</orientation>
    </subcellularLocation>
</comment>
<evidence type="ECO:0000256" key="3">
    <source>
        <dbReference type="ARBA" id="ARBA00022448"/>
    </source>
</evidence>
<keyword evidence="3" id="KW-0813">Transport</keyword>
<keyword evidence="6 10" id="KW-0812">Transmembrane</keyword>
<dbReference type="GO" id="GO:0055085">
    <property type="term" value="P:transmembrane transport"/>
    <property type="evidence" value="ECO:0007669"/>
    <property type="project" value="InterPro"/>
</dbReference>